<gene>
    <name evidence="2" type="ORF">EGI31_04970</name>
</gene>
<name>A0AAE3H1F6_9BACT</name>
<feature type="region of interest" description="Disordered" evidence="1">
    <location>
        <begin position="166"/>
        <end position="193"/>
    </location>
</feature>
<feature type="compositionally biased region" description="Acidic residues" evidence="1">
    <location>
        <begin position="173"/>
        <end position="184"/>
    </location>
</feature>
<organism evidence="2 3">
    <name type="scientific">Lacihabitans soyangensis</name>
    <dbReference type="NCBI Taxonomy" id="869394"/>
    <lineage>
        <taxon>Bacteria</taxon>
        <taxon>Pseudomonadati</taxon>
        <taxon>Bacteroidota</taxon>
        <taxon>Cytophagia</taxon>
        <taxon>Cytophagales</taxon>
        <taxon>Leadbetterellaceae</taxon>
        <taxon>Lacihabitans</taxon>
    </lineage>
</organism>
<dbReference type="RefSeq" id="WP_255036056.1">
    <property type="nucleotide sequence ID" value="NZ_RJUF01000008.1"/>
</dbReference>
<sequence>MELKTKEIKFKSLFRQKSFTDYYDLSGILGNLLIDLSEEEIDFLVNKNVVFIRTCNPASTINIKNIEINGELNLINFDHYMFKKLMPEEFLAVLLHEIGHIKNPELKGMEAEYAADKLAAEKGYKKWIISSLKKGIQNEWMGFEKDSCKLRIEKLNESDYPKYSEAKYRDDYDDKDDDDDDDDTKDIVQTIIK</sequence>
<reference evidence="2 3" key="1">
    <citation type="submission" date="2018-11" db="EMBL/GenBank/DDBJ databases">
        <title>Novel bacteria species description.</title>
        <authorList>
            <person name="Han J.-H."/>
        </authorList>
    </citation>
    <scope>NUCLEOTIDE SEQUENCE [LARGE SCALE GENOMIC DNA]</scope>
    <source>
        <strain evidence="2 3">KCTC23259</strain>
    </source>
</reference>
<comment type="caution">
    <text evidence="2">The sequence shown here is derived from an EMBL/GenBank/DDBJ whole genome shotgun (WGS) entry which is preliminary data.</text>
</comment>
<dbReference type="EMBL" id="RJUF01000008">
    <property type="protein sequence ID" value="MCP9762296.1"/>
    <property type="molecule type" value="Genomic_DNA"/>
</dbReference>
<evidence type="ECO:0000256" key="1">
    <source>
        <dbReference type="SAM" id="MobiDB-lite"/>
    </source>
</evidence>
<evidence type="ECO:0000313" key="2">
    <source>
        <dbReference type="EMBL" id="MCP9762296.1"/>
    </source>
</evidence>
<proteinExistence type="predicted"/>
<dbReference type="Proteomes" id="UP001204144">
    <property type="component" value="Unassembled WGS sequence"/>
</dbReference>
<accession>A0AAE3H1F6</accession>
<dbReference type="AlphaFoldDB" id="A0AAE3H1F6"/>
<evidence type="ECO:0000313" key="3">
    <source>
        <dbReference type="Proteomes" id="UP001204144"/>
    </source>
</evidence>
<protein>
    <submittedName>
        <fullName evidence="2">Uncharacterized protein</fullName>
    </submittedName>
</protein>
<keyword evidence="3" id="KW-1185">Reference proteome</keyword>